<feature type="region of interest" description="Disordered" evidence="2">
    <location>
        <begin position="1"/>
        <end position="33"/>
    </location>
</feature>
<evidence type="ECO:0000313" key="3">
    <source>
        <dbReference type="EMBL" id="BDZ52807.1"/>
    </source>
</evidence>
<evidence type="ECO:0000313" key="4">
    <source>
        <dbReference type="Proteomes" id="UP001321486"/>
    </source>
</evidence>
<gene>
    <name evidence="3" type="ORF">GCM10025867_50480</name>
</gene>
<keyword evidence="4" id="KW-1185">Reference proteome</keyword>
<keyword evidence="1" id="KW-0175">Coiled coil</keyword>
<geneLocation type="plasmid" evidence="3 4">
    <name>pNBRC108728a</name>
</geneLocation>
<name>A0ABM8GWP9_9MICO</name>
<keyword evidence="3" id="KW-0614">Plasmid</keyword>
<reference evidence="4" key="1">
    <citation type="journal article" date="2019" name="Int. J. Syst. Evol. Microbiol.">
        <title>The Global Catalogue of Microorganisms (GCM) 10K type strain sequencing project: providing services to taxonomists for standard genome sequencing and annotation.</title>
        <authorList>
            <consortium name="The Broad Institute Genomics Platform"/>
            <consortium name="The Broad Institute Genome Sequencing Center for Infectious Disease"/>
            <person name="Wu L."/>
            <person name="Ma J."/>
        </authorList>
    </citation>
    <scope>NUCLEOTIDE SEQUENCE [LARGE SCALE GENOMIC DNA]</scope>
    <source>
        <strain evidence="4">NBRC 108728</strain>
    </source>
</reference>
<sequence>MCKGPNEPGGPHRCGGHARTAMQEASSAAAEARMLERAANAERSATEAAHVDHNDAKVNLQREYLRTEDPEQRAKLAEQIDSEARIEDRMAEQERRATKAWSEAKQASRTAELRNSEALYAYDATTEGLMTLTNEFNQRNTAWQRSVEASSVPGVGTELTHEQSAELAELQGLSTRREKAERRMAEEAMNRNGAQIESAEGYAEYEEMTDALGEHKAAGQIIYENEGTPEEIAEAKERLASAQATIDAARKRDRARSMLQPYKAADQGEFRMLEEPVWTGVSSGHRNVVGADGKPKVQVVLQRDVDGVRTQKVFETDAAPIMAKREAILASADRDASHTAQRYPTTTEVLRGLGQDFGRLNSKGRTWGEFKANGGSREDFDRAVTAQRVLSGLFGGSKAETSVEERELIDA</sequence>
<dbReference type="RefSeq" id="WP_286347090.1">
    <property type="nucleotide sequence ID" value="NZ_AP027733.1"/>
</dbReference>
<dbReference type="EMBL" id="AP027733">
    <property type="protein sequence ID" value="BDZ52807.1"/>
    <property type="molecule type" value="Genomic_DNA"/>
</dbReference>
<evidence type="ECO:0000256" key="2">
    <source>
        <dbReference type="SAM" id="MobiDB-lite"/>
    </source>
</evidence>
<dbReference type="Proteomes" id="UP001321486">
    <property type="component" value="Plasmid pNBRC108728a"/>
</dbReference>
<proteinExistence type="predicted"/>
<protein>
    <submittedName>
        <fullName evidence="3">Uncharacterized protein</fullName>
    </submittedName>
</protein>
<accession>A0ABM8GWP9</accession>
<feature type="compositionally biased region" description="Low complexity" evidence="2">
    <location>
        <begin position="18"/>
        <end position="32"/>
    </location>
</feature>
<evidence type="ECO:0000256" key="1">
    <source>
        <dbReference type="SAM" id="Coils"/>
    </source>
</evidence>
<organism evidence="3 4">
    <name type="scientific">Frondihabitans sucicola</name>
    <dbReference type="NCBI Taxonomy" id="1268041"/>
    <lineage>
        <taxon>Bacteria</taxon>
        <taxon>Bacillati</taxon>
        <taxon>Actinomycetota</taxon>
        <taxon>Actinomycetes</taxon>
        <taxon>Micrococcales</taxon>
        <taxon>Microbacteriaceae</taxon>
        <taxon>Frondihabitans</taxon>
    </lineage>
</organism>
<feature type="coiled-coil region" evidence="1">
    <location>
        <begin position="170"/>
        <end position="197"/>
    </location>
</feature>